<dbReference type="PANTHER" id="PTHR24248:SF66">
    <property type="entry name" value="OCTOPAMINE RECEPTOR BETA-3R"/>
    <property type="match status" value="1"/>
</dbReference>
<evidence type="ECO:0000256" key="3">
    <source>
        <dbReference type="ARBA" id="ARBA00022692"/>
    </source>
</evidence>
<evidence type="ECO:0000259" key="10">
    <source>
        <dbReference type="PROSITE" id="PS50262"/>
    </source>
</evidence>
<name>A0A8C4RHC9_ERPCA</name>
<keyword evidence="3 9" id="KW-0812">Transmembrane</keyword>
<reference evidence="11" key="1">
    <citation type="submission" date="2021-06" db="EMBL/GenBank/DDBJ databases">
        <authorList>
            <consortium name="Wellcome Sanger Institute Data Sharing"/>
        </authorList>
    </citation>
    <scope>NUCLEOTIDE SEQUENCE [LARGE SCALE GENOMIC DNA]</scope>
</reference>
<comment type="subcellular location">
    <subcellularLocation>
        <location evidence="1">Cell membrane</location>
        <topology evidence="1">Multi-pass membrane protein</topology>
    </subcellularLocation>
</comment>
<keyword evidence="8" id="KW-0807">Transducer</keyword>
<evidence type="ECO:0000256" key="5">
    <source>
        <dbReference type="ARBA" id="ARBA00023040"/>
    </source>
</evidence>
<reference evidence="11" key="2">
    <citation type="submission" date="2025-08" db="UniProtKB">
        <authorList>
            <consortium name="Ensembl"/>
        </authorList>
    </citation>
    <scope>IDENTIFICATION</scope>
</reference>
<dbReference type="Proteomes" id="UP000694620">
    <property type="component" value="Chromosome 3"/>
</dbReference>
<dbReference type="AlphaFoldDB" id="A0A8C4RHC9"/>
<dbReference type="PANTHER" id="PTHR24248">
    <property type="entry name" value="ADRENERGIC RECEPTOR-RELATED G-PROTEIN COUPLED RECEPTOR"/>
    <property type="match status" value="1"/>
</dbReference>
<dbReference type="Gene3D" id="1.20.1070.10">
    <property type="entry name" value="Rhodopsin 7-helix transmembrane proteins"/>
    <property type="match status" value="1"/>
</dbReference>
<dbReference type="InterPro" id="IPR017452">
    <property type="entry name" value="GPCR_Rhodpsn_7TM"/>
</dbReference>
<dbReference type="Ensembl" id="ENSECRT00000002672.1">
    <property type="protein sequence ID" value="ENSECRP00000002631.1"/>
    <property type="gene ID" value="ENSECRG00000001800.1"/>
</dbReference>
<evidence type="ECO:0000256" key="2">
    <source>
        <dbReference type="ARBA" id="ARBA00022475"/>
    </source>
</evidence>
<evidence type="ECO:0000256" key="7">
    <source>
        <dbReference type="ARBA" id="ARBA00023170"/>
    </source>
</evidence>
<dbReference type="GO" id="GO:0043410">
    <property type="term" value="P:positive regulation of MAPK cascade"/>
    <property type="evidence" value="ECO:0007669"/>
    <property type="project" value="TreeGrafter"/>
</dbReference>
<protein>
    <recommendedName>
        <fullName evidence="10">G-protein coupled receptors family 1 profile domain-containing protein</fullName>
    </recommendedName>
</protein>
<feature type="transmembrane region" description="Helical" evidence="9">
    <location>
        <begin position="85"/>
        <end position="105"/>
    </location>
</feature>
<evidence type="ECO:0000256" key="9">
    <source>
        <dbReference type="SAM" id="Phobius"/>
    </source>
</evidence>
<evidence type="ECO:0000256" key="1">
    <source>
        <dbReference type="ARBA" id="ARBA00004651"/>
    </source>
</evidence>
<keyword evidence="5" id="KW-0297">G-protein coupled receptor</keyword>
<proteinExistence type="predicted"/>
<reference evidence="11" key="3">
    <citation type="submission" date="2025-09" db="UniProtKB">
        <authorList>
            <consortium name="Ensembl"/>
        </authorList>
    </citation>
    <scope>IDENTIFICATION</scope>
</reference>
<dbReference type="PROSITE" id="PS50262">
    <property type="entry name" value="G_PROTEIN_RECEP_F1_2"/>
    <property type="match status" value="1"/>
</dbReference>
<keyword evidence="7" id="KW-0675">Receptor</keyword>
<keyword evidence="4 9" id="KW-1133">Transmembrane helix</keyword>
<evidence type="ECO:0000256" key="4">
    <source>
        <dbReference type="ARBA" id="ARBA00022989"/>
    </source>
</evidence>
<evidence type="ECO:0000256" key="8">
    <source>
        <dbReference type="ARBA" id="ARBA00023224"/>
    </source>
</evidence>
<dbReference type="GeneTree" id="ENSGT00950000182934"/>
<dbReference type="GO" id="GO:0004930">
    <property type="term" value="F:G protein-coupled receptor activity"/>
    <property type="evidence" value="ECO:0007669"/>
    <property type="project" value="UniProtKB-KW"/>
</dbReference>
<accession>A0A8C4RHC9</accession>
<dbReference type="SUPFAM" id="SSF81321">
    <property type="entry name" value="Family A G protein-coupled receptor-like"/>
    <property type="match status" value="1"/>
</dbReference>
<evidence type="ECO:0000313" key="11">
    <source>
        <dbReference type="Ensembl" id="ENSECRP00000002631.1"/>
    </source>
</evidence>
<dbReference type="GO" id="GO:0005886">
    <property type="term" value="C:plasma membrane"/>
    <property type="evidence" value="ECO:0007669"/>
    <property type="project" value="UniProtKB-SubCell"/>
</dbReference>
<organism evidence="11 12">
    <name type="scientific">Erpetoichthys calabaricus</name>
    <name type="common">Rope fish</name>
    <name type="synonym">Calamoichthys calabaricus</name>
    <dbReference type="NCBI Taxonomy" id="27687"/>
    <lineage>
        <taxon>Eukaryota</taxon>
        <taxon>Metazoa</taxon>
        <taxon>Chordata</taxon>
        <taxon>Craniata</taxon>
        <taxon>Vertebrata</taxon>
        <taxon>Euteleostomi</taxon>
        <taxon>Actinopterygii</taxon>
        <taxon>Polypteriformes</taxon>
        <taxon>Polypteridae</taxon>
        <taxon>Erpetoichthys</taxon>
    </lineage>
</organism>
<dbReference type="GO" id="GO:0071880">
    <property type="term" value="P:adenylate cyclase-activating adrenergic receptor signaling pathway"/>
    <property type="evidence" value="ECO:0007669"/>
    <property type="project" value="TreeGrafter"/>
</dbReference>
<sequence>MLFGESEIHLCVRQRRKVAGAQRRPGGLPSKASRGRSPLVLPKVLKSYNCVLFASRQARAIRDAGHQSHKEQKKKAASNRRETKAAKTLAIVMGVFIVCWVPYFLCNIIDPLLNHVMSPLLIEILFWFGYMNSTFNPLVYGFFYSWFRKALKLIATGKIFQNSSSRTKLLSD</sequence>
<keyword evidence="6 9" id="KW-0472">Membrane</keyword>
<keyword evidence="2" id="KW-1003">Cell membrane</keyword>
<dbReference type="InterPro" id="IPR000276">
    <property type="entry name" value="GPCR_Rhodpsn"/>
</dbReference>
<evidence type="ECO:0000313" key="12">
    <source>
        <dbReference type="Proteomes" id="UP000694620"/>
    </source>
</evidence>
<feature type="transmembrane region" description="Helical" evidence="9">
    <location>
        <begin position="125"/>
        <end position="147"/>
    </location>
</feature>
<feature type="domain" description="G-protein coupled receptors family 1 profile" evidence="10">
    <location>
        <begin position="38"/>
        <end position="140"/>
    </location>
</feature>
<keyword evidence="12" id="KW-1185">Reference proteome</keyword>
<evidence type="ECO:0000256" key="6">
    <source>
        <dbReference type="ARBA" id="ARBA00023136"/>
    </source>
</evidence>
<dbReference type="Pfam" id="PF00001">
    <property type="entry name" value="7tm_1"/>
    <property type="match status" value="1"/>
</dbReference>
<dbReference type="PRINTS" id="PR00237">
    <property type="entry name" value="GPCRRHODOPSN"/>
</dbReference>